<organism evidence="3 4">
    <name type="scientific">Strongyloides stercoralis</name>
    <name type="common">Threadworm</name>
    <dbReference type="NCBI Taxonomy" id="6248"/>
    <lineage>
        <taxon>Eukaryota</taxon>
        <taxon>Metazoa</taxon>
        <taxon>Ecdysozoa</taxon>
        <taxon>Nematoda</taxon>
        <taxon>Chromadorea</taxon>
        <taxon>Rhabditida</taxon>
        <taxon>Tylenchina</taxon>
        <taxon>Panagrolaimomorpha</taxon>
        <taxon>Strongyloidoidea</taxon>
        <taxon>Strongyloididae</taxon>
        <taxon>Strongyloides</taxon>
    </lineage>
</organism>
<dbReference type="GO" id="GO:0004674">
    <property type="term" value="F:protein serine/threonine kinase activity"/>
    <property type="evidence" value="ECO:0007669"/>
    <property type="project" value="UniProtKB-EC"/>
</dbReference>
<dbReference type="GO" id="GO:0005524">
    <property type="term" value="F:ATP binding"/>
    <property type="evidence" value="ECO:0007669"/>
    <property type="project" value="InterPro"/>
</dbReference>
<sequence length="325" mass="37939">MAIINKSCSKMAQNKCNIVCSNNNCPNWVDNWQVVDFINSGTFGKIFQVINSYTNIIGAMKIEYIGVEFALLINEVNHIIYIQNVLYNDYNYKYSLKYLPHIFDKGSYSNAFVFCVMELLGPDLLQLKNRQTSCQFTLWTSYWLLREMIRAIKGIHYCGFVHRDIKLANFCIRKGYNEQRSLVLIDFGLISQDSSCFPNYYDNLKGKTVGTLCYCSSQSQLSKCKPTFVDDLWSIFYVSLENFTGTLPWKASNDKNLVYNMKMNLNLINLQNSGYHIPQVMHEIYALLLNPHEHIRLCLHDKIINLIDEELRILEFHETLLLDWE</sequence>
<dbReference type="Pfam" id="PF00069">
    <property type="entry name" value="Pkinase"/>
    <property type="match status" value="1"/>
</dbReference>
<name>A0AAF5D5V7_STRER</name>
<reference evidence="4" key="1">
    <citation type="submission" date="2024-02" db="UniProtKB">
        <authorList>
            <consortium name="WormBaseParasite"/>
        </authorList>
    </citation>
    <scope>IDENTIFICATION</scope>
</reference>
<dbReference type="InterPro" id="IPR050235">
    <property type="entry name" value="CK1_Ser-Thr_kinase"/>
</dbReference>
<dbReference type="PROSITE" id="PS00108">
    <property type="entry name" value="PROTEIN_KINASE_ST"/>
    <property type="match status" value="1"/>
</dbReference>
<dbReference type="PANTHER" id="PTHR11909">
    <property type="entry name" value="CASEIN KINASE-RELATED"/>
    <property type="match status" value="1"/>
</dbReference>
<evidence type="ECO:0000313" key="3">
    <source>
        <dbReference type="Proteomes" id="UP000035681"/>
    </source>
</evidence>
<evidence type="ECO:0000256" key="1">
    <source>
        <dbReference type="ARBA" id="ARBA00012513"/>
    </source>
</evidence>
<dbReference type="EC" id="2.7.11.1" evidence="1"/>
<dbReference type="SMART" id="SM00220">
    <property type="entry name" value="S_TKc"/>
    <property type="match status" value="1"/>
</dbReference>
<dbReference type="WBParaSite" id="TCONS_00007206.p1">
    <property type="protein sequence ID" value="TCONS_00007206.p1"/>
    <property type="gene ID" value="XLOC_005256"/>
</dbReference>
<dbReference type="InterPro" id="IPR008271">
    <property type="entry name" value="Ser/Thr_kinase_AS"/>
</dbReference>
<dbReference type="AlphaFoldDB" id="A0AAF5D5V7"/>
<proteinExistence type="predicted"/>
<feature type="domain" description="Protein kinase" evidence="2">
    <location>
        <begin position="32"/>
        <end position="320"/>
    </location>
</feature>
<dbReference type="PROSITE" id="PS50011">
    <property type="entry name" value="PROTEIN_KINASE_DOM"/>
    <property type="match status" value="1"/>
</dbReference>
<keyword evidence="3" id="KW-1185">Reference proteome</keyword>
<evidence type="ECO:0000259" key="2">
    <source>
        <dbReference type="PROSITE" id="PS50011"/>
    </source>
</evidence>
<dbReference type="Proteomes" id="UP000035681">
    <property type="component" value="Unplaced"/>
</dbReference>
<evidence type="ECO:0000313" key="4">
    <source>
        <dbReference type="WBParaSite" id="TCONS_00007206.p1"/>
    </source>
</evidence>
<accession>A0AAF5D5V7</accession>
<dbReference type="InterPro" id="IPR011009">
    <property type="entry name" value="Kinase-like_dom_sf"/>
</dbReference>
<dbReference type="SUPFAM" id="SSF56112">
    <property type="entry name" value="Protein kinase-like (PK-like)"/>
    <property type="match status" value="1"/>
</dbReference>
<protein>
    <recommendedName>
        <fullName evidence="1">non-specific serine/threonine protein kinase</fullName>
        <ecNumber evidence="1">2.7.11.1</ecNumber>
    </recommendedName>
</protein>
<dbReference type="InterPro" id="IPR000719">
    <property type="entry name" value="Prot_kinase_dom"/>
</dbReference>
<dbReference type="Gene3D" id="1.10.510.10">
    <property type="entry name" value="Transferase(Phosphotransferase) domain 1"/>
    <property type="match status" value="1"/>
</dbReference>